<evidence type="ECO:0000313" key="2">
    <source>
        <dbReference type="Proteomes" id="UP000518752"/>
    </source>
</evidence>
<reference evidence="1 2" key="1">
    <citation type="journal article" date="2020" name="ISME J.">
        <title>Uncovering the hidden diversity of litter-decomposition mechanisms in mushroom-forming fungi.</title>
        <authorList>
            <person name="Floudas D."/>
            <person name="Bentzer J."/>
            <person name="Ahren D."/>
            <person name="Johansson T."/>
            <person name="Persson P."/>
            <person name="Tunlid A."/>
        </authorList>
    </citation>
    <scope>NUCLEOTIDE SEQUENCE [LARGE SCALE GENOMIC DNA]</scope>
    <source>
        <strain evidence="1 2">CBS 406.79</strain>
    </source>
</reference>
<accession>A0A8H5FX76</accession>
<protein>
    <recommendedName>
        <fullName evidence="3">F-box domain-containing protein</fullName>
    </recommendedName>
</protein>
<sequence length="277" mass="31076">MSTSTPLWDISCSPFASFLNTNYFPSSAESAELEALLTEPERALSRIKLEISQAQAIIDRLTEQKNRVETFIRSYRALLSPIRRLPAETLAEIFTRCLPEGRRPVRTLKDAPLLLTRVSKEWRRISLSTPELWRALHIFVPLLLDAPAIGLREQGTELWLTRAGSLPLSIALVLSPLPFPASHQSLSFEEKSLQSSKKISPFLTMLMRFSTQITDLTLSFDATVSNCFMDAVPALLPALHSLSVGLALGPSEIIPRTIRTPISNIYCPKRHPFDIWP</sequence>
<proteinExistence type="predicted"/>
<evidence type="ECO:0008006" key="3">
    <source>
        <dbReference type="Google" id="ProtNLM"/>
    </source>
</evidence>
<keyword evidence="2" id="KW-1185">Reference proteome</keyword>
<organism evidence="1 2">
    <name type="scientific">Collybiopsis confluens</name>
    <dbReference type="NCBI Taxonomy" id="2823264"/>
    <lineage>
        <taxon>Eukaryota</taxon>
        <taxon>Fungi</taxon>
        <taxon>Dikarya</taxon>
        <taxon>Basidiomycota</taxon>
        <taxon>Agaricomycotina</taxon>
        <taxon>Agaricomycetes</taxon>
        <taxon>Agaricomycetidae</taxon>
        <taxon>Agaricales</taxon>
        <taxon>Marasmiineae</taxon>
        <taxon>Omphalotaceae</taxon>
        <taxon>Collybiopsis</taxon>
    </lineage>
</organism>
<dbReference type="Proteomes" id="UP000518752">
    <property type="component" value="Unassembled WGS sequence"/>
</dbReference>
<dbReference type="OrthoDB" id="3221235at2759"/>
<comment type="caution">
    <text evidence="1">The sequence shown here is derived from an EMBL/GenBank/DDBJ whole genome shotgun (WGS) entry which is preliminary data.</text>
</comment>
<dbReference type="Gene3D" id="1.20.1280.50">
    <property type="match status" value="1"/>
</dbReference>
<dbReference type="EMBL" id="JAACJN010000277">
    <property type="protein sequence ID" value="KAF5352259.1"/>
    <property type="molecule type" value="Genomic_DNA"/>
</dbReference>
<dbReference type="AlphaFoldDB" id="A0A8H5FX76"/>
<evidence type="ECO:0000313" key="1">
    <source>
        <dbReference type="EMBL" id="KAF5352259.1"/>
    </source>
</evidence>
<gene>
    <name evidence="1" type="ORF">D9757_012518</name>
</gene>
<name>A0A8H5FX76_9AGAR</name>